<reference evidence="1 2" key="1">
    <citation type="submission" date="2019-11" db="EMBL/GenBank/DDBJ databases">
        <title>Whole genome sequence of Oryza granulata.</title>
        <authorList>
            <person name="Li W."/>
        </authorList>
    </citation>
    <scope>NUCLEOTIDE SEQUENCE [LARGE SCALE GENOMIC DNA]</scope>
    <source>
        <strain evidence="2">cv. Menghai</strain>
        <tissue evidence="1">Leaf</tissue>
    </source>
</reference>
<dbReference type="EMBL" id="SPHZ02000007">
    <property type="protein sequence ID" value="KAF0905398.1"/>
    <property type="molecule type" value="Genomic_DNA"/>
</dbReference>
<evidence type="ECO:0000313" key="1">
    <source>
        <dbReference type="EMBL" id="KAF0905398.1"/>
    </source>
</evidence>
<protein>
    <submittedName>
        <fullName evidence="1">Uncharacterized protein</fullName>
    </submittedName>
</protein>
<evidence type="ECO:0000313" key="2">
    <source>
        <dbReference type="Proteomes" id="UP000479710"/>
    </source>
</evidence>
<comment type="caution">
    <text evidence="1">The sequence shown here is derived from an EMBL/GenBank/DDBJ whole genome shotgun (WGS) entry which is preliminary data.</text>
</comment>
<organism evidence="1 2">
    <name type="scientific">Oryza meyeriana var. granulata</name>
    <dbReference type="NCBI Taxonomy" id="110450"/>
    <lineage>
        <taxon>Eukaryota</taxon>
        <taxon>Viridiplantae</taxon>
        <taxon>Streptophyta</taxon>
        <taxon>Embryophyta</taxon>
        <taxon>Tracheophyta</taxon>
        <taxon>Spermatophyta</taxon>
        <taxon>Magnoliopsida</taxon>
        <taxon>Liliopsida</taxon>
        <taxon>Poales</taxon>
        <taxon>Poaceae</taxon>
        <taxon>BOP clade</taxon>
        <taxon>Oryzoideae</taxon>
        <taxon>Oryzeae</taxon>
        <taxon>Oryzinae</taxon>
        <taxon>Oryza</taxon>
        <taxon>Oryza meyeriana</taxon>
    </lineage>
</organism>
<keyword evidence="2" id="KW-1185">Reference proteome</keyword>
<accession>A0A6G1CY87</accession>
<gene>
    <name evidence="1" type="ORF">E2562_004375</name>
</gene>
<sequence>MLVDMYKSLTTNNKTAAASGIVGELQNRSTHLLAVGVVGGWRMLQIKADMEAKAGLINHLLAPSPPNYIRRCGASARLCGLAGPTPINPW</sequence>
<dbReference type="AlphaFoldDB" id="A0A6G1CY87"/>
<proteinExistence type="predicted"/>
<name>A0A6G1CY87_9ORYZ</name>
<dbReference type="Proteomes" id="UP000479710">
    <property type="component" value="Unassembled WGS sequence"/>
</dbReference>